<name>A0A813IDT7_POLGL</name>
<gene>
    <name evidence="1" type="ORF">PGLA2088_LOCUS7405</name>
</gene>
<organism evidence="1 2">
    <name type="scientific">Polarella glacialis</name>
    <name type="common">Dinoflagellate</name>
    <dbReference type="NCBI Taxonomy" id="89957"/>
    <lineage>
        <taxon>Eukaryota</taxon>
        <taxon>Sar</taxon>
        <taxon>Alveolata</taxon>
        <taxon>Dinophyceae</taxon>
        <taxon>Suessiales</taxon>
        <taxon>Suessiaceae</taxon>
        <taxon>Polarella</taxon>
    </lineage>
</organism>
<evidence type="ECO:0000313" key="1">
    <source>
        <dbReference type="EMBL" id="CAE8649425.1"/>
    </source>
</evidence>
<proteinExistence type="predicted"/>
<dbReference type="Gene3D" id="3.40.50.300">
    <property type="entry name" value="P-loop containing nucleotide triphosphate hydrolases"/>
    <property type="match status" value="1"/>
</dbReference>
<feature type="non-terminal residue" evidence="1">
    <location>
        <position position="118"/>
    </location>
</feature>
<accession>A0A813IDT7</accession>
<evidence type="ECO:0000313" key="2">
    <source>
        <dbReference type="Proteomes" id="UP000626109"/>
    </source>
</evidence>
<protein>
    <submittedName>
        <fullName evidence="1">Uncharacterized protein</fullName>
    </submittedName>
</protein>
<reference evidence="1" key="1">
    <citation type="submission" date="2021-02" db="EMBL/GenBank/DDBJ databases">
        <authorList>
            <person name="Dougan E. K."/>
            <person name="Rhodes N."/>
            <person name="Thang M."/>
            <person name="Chan C."/>
        </authorList>
    </citation>
    <scope>NUCLEOTIDE SEQUENCE</scope>
</reference>
<dbReference type="InterPro" id="IPR027417">
    <property type="entry name" value="P-loop_NTPase"/>
</dbReference>
<sequence length="118" mass="13073">AGLVTDEKDFKRQVATQESHADQVCGYAKGFQMPMTAARLEDGCQKHDVLQQGKGTAFDLPIMEALIMHLDQEQQRLNSEAGAILVFLPGWADIDKAKRQLTASLPHGRFLILPCHSQ</sequence>
<dbReference type="EMBL" id="CAJNNW010007676">
    <property type="protein sequence ID" value="CAE8649425.1"/>
    <property type="molecule type" value="Genomic_DNA"/>
</dbReference>
<comment type="caution">
    <text evidence="1">The sequence shown here is derived from an EMBL/GenBank/DDBJ whole genome shotgun (WGS) entry which is preliminary data.</text>
</comment>
<dbReference type="Proteomes" id="UP000626109">
    <property type="component" value="Unassembled WGS sequence"/>
</dbReference>
<dbReference type="AlphaFoldDB" id="A0A813IDT7"/>
<feature type="non-terminal residue" evidence="1">
    <location>
        <position position="1"/>
    </location>
</feature>